<organism evidence="5 6">
    <name type="scientific">Gigaspora margarita</name>
    <dbReference type="NCBI Taxonomy" id="4874"/>
    <lineage>
        <taxon>Eukaryota</taxon>
        <taxon>Fungi</taxon>
        <taxon>Fungi incertae sedis</taxon>
        <taxon>Mucoromycota</taxon>
        <taxon>Glomeromycotina</taxon>
        <taxon>Glomeromycetes</taxon>
        <taxon>Diversisporales</taxon>
        <taxon>Gigasporaceae</taxon>
        <taxon>Gigaspora</taxon>
    </lineage>
</organism>
<feature type="region of interest" description="Disordered" evidence="3">
    <location>
        <begin position="80"/>
        <end position="99"/>
    </location>
</feature>
<comment type="similarity">
    <text evidence="1">Belongs to the TRAFAC class dynamin-like GTPase superfamily. Very large inducible GTPase (VLIG) family.</text>
</comment>
<protein>
    <submittedName>
        <fullName evidence="5">Interferon-induced very large GTPase 1-like</fullName>
    </submittedName>
</protein>
<dbReference type="Proteomes" id="UP000439903">
    <property type="component" value="Unassembled WGS sequence"/>
</dbReference>
<dbReference type="Gene3D" id="3.40.50.300">
    <property type="entry name" value="P-loop containing nucleotide triphosphate hydrolases"/>
    <property type="match status" value="1"/>
</dbReference>
<evidence type="ECO:0000313" key="5">
    <source>
        <dbReference type="EMBL" id="KAF0497510.1"/>
    </source>
</evidence>
<comment type="caution">
    <text evidence="5">The sequence shown here is derived from an EMBL/GenBank/DDBJ whole genome shotgun (WGS) entry which is preliminary data.</text>
</comment>
<dbReference type="EMBL" id="WTPW01000578">
    <property type="protein sequence ID" value="KAF0497510.1"/>
    <property type="molecule type" value="Genomic_DNA"/>
</dbReference>
<dbReference type="InterPro" id="IPR052986">
    <property type="entry name" value="VLIG_GTPase"/>
</dbReference>
<dbReference type="Pfam" id="PF25496">
    <property type="entry name" value="URGCP"/>
    <property type="match status" value="1"/>
</dbReference>
<accession>A0A8H4AI00</accession>
<dbReference type="InterPro" id="IPR057365">
    <property type="entry name" value="URGCP"/>
</dbReference>
<gene>
    <name evidence="5" type="ORF">F8M41_020688</name>
</gene>
<keyword evidence="6" id="KW-1185">Reference proteome</keyword>
<evidence type="ECO:0000256" key="2">
    <source>
        <dbReference type="SAM" id="Coils"/>
    </source>
</evidence>
<dbReference type="OrthoDB" id="1597724at2759"/>
<dbReference type="GO" id="GO:0005525">
    <property type="term" value="F:GTP binding"/>
    <property type="evidence" value="ECO:0007669"/>
    <property type="project" value="InterPro"/>
</dbReference>
<evidence type="ECO:0000256" key="1">
    <source>
        <dbReference type="ARBA" id="ARBA00006828"/>
    </source>
</evidence>
<dbReference type="Pfam" id="PF25683">
    <property type="entry name" value="URGCP_GTPase"/>
    <property type="match status" value="1"/>
</dbReference>
<name>A0A8H4AI00_GIGMA</name>
<sequence length="1527" mass="177663">MNDKKIKVNEKWQPILGESVPLIEPFHYVKLSKIISAPRLSAHEKDGGVPLVLPYIRQKVKMWGADILTAENIRTLIEEEIDNDDDDEEEYDNDDNHDDEEYDYVDFQQQKNQLSRFDCIASLLISAECTVIRDIFKTLSQFPIAFPFVTPELNETAKFRVMFPLFTGPVIKWETKPGTIIENYLFNSPFRMIVAIRIGTNTPGKSTILNLLMSSNSMFSSSGEPGAEYGAPHMTNGSIEFTWLIQETCGTVLWKDVFEKFYRDKEKNEIVLLANLHGDALNYPDQIKLLKQFPSSFLVFLMPGHDKKRRETLENLLETKKIVYCSVDSGNKKNSIETKYLTKDQTLKKVRMMIKETLNFDVSTFNVNNLKLGESLRLIEGIELPESQNLIEFIKKKTCHHIKIKVMQLQRKQSSDGYEFYQTNRELQDLMELYINTLRLPLDKRRRALAHIEKEISMLSSIESSEARNRAMLKRDELRKSGLADRDQENEKKIKSEIANIWAEIDNMSLGLEHFFRELGQIYKIISVKDQKVEIMKLPEFYAELLISGHTIELLDGDSGTIPEALFSGICKHVHKSYPNLRIFVVSILGLQSSGKSTLLNALFACRFAVSVGCCTRGLFMRLLFLEKDLSNQLNVDAFVLIDTEGLGAPEKMNEPESEKKDRILATFAMGISNLTILNLLGESMRDLTEILQIAIVTMARLEKADMAPDILMVQHISERNKANLSELEEKFREALREALRIADEQDTVMGISSIKCLQILDERIKKGQLLKQFRPFKNGATAHAPPSGQYHEDVVDLYNSILEDCKNSQGKIEFVKWSSLIQDYWRAVSHEDFAVRFKNINEIYEFINLGKRITKVKETIDDAFFQHEKQITKKFPSELREWSHDPKKNSDLKNKCSELITKGLKDVPSCNKNCEECNKTEKERESLEKYLKENKKDEKREIEIKKTIKDYIKQNYDSTFIKLTRILEASFIRKGLSSEFLEIINSSMKDIINKMQGVPLSETGRKQIVEEIWMDLRKYISSKDKVRPVAEQIDEEVNDEFSTVEYLINRYKKEALPDLYNCKAYKSHKYIVGKECCLDEKDANMLVKKLDNLADIILKKRNSQHFYPGIMRDLKREIDSVLVDTVSKWWGKKNLILEFKWNVHLYALLIFKVKMKYYQEKWDRENNPLSILDQKKGEYTKIIDTRLQHGFSLVSEGHIIGDYLLKVIHKKAMKAGNSERIKKVKDIVWMTNNETVRLNYLKMLAEQVQNGDKKDAINHFLRPKISIENWFKHEVNSIGSNDAAIEYDKTYKSEFDHVVQKIRNCQSLEEIKKYVNNYMTEVADVDYEVNLVNLEKYNTLKMQHEHLRDHIEKRLKEIHNSSSNSRSESFLNPSDDESIMKMLGCTDTCYWCGALCWGSLGHDKHTDETKKHHTSHQPGGLNNFGYKNSNELVAIPCQKMTDEWSVWYYGKEEPTKWGVAKVRDFSEWKFEPHHQDQFNDLMCWFFEKLNHDLAKKRNRVPASYDELRKYGCINLDYYRIISTLMC</sequence>
<evidence type="ECO:0000259" key="4">
    <source>
        <dbReference type="PROSITE" id="PS51717"/>
    </source>
</evidence>
<dbReference type="InterPro" id="IPR027417">
    <property type="entry name" value="P-loop_NTPase"/>
</dbReference>
<feature type="coiled-coil region" evidence="2">
    <location>
        <begin position="718"/>
        <end position="745"/>
    </location>
</feature>
<reference evidence="5 6" key="1">
    <citation type="journal article" date="2019" name="Environ. Microbiol.">
        <title>At the nexus of three kingdoms: the genome of the mycorrhizal fungus Gigaspora margarita provides insights into plant, endobacterial and fungal interactions.</title>
        <authorList>
            <person name="Venice F."/>
            <person name="Ghignone S."/>
            <person name="Salvioli di Fossalunga A."/>
            <person name="Amselem J."/>
            <person name="Novero M."/>
            <person name="Xianan X."/>
            <person name="Sedzielewska Toro K."/>
            <person name="Morin E."/>
            <person name="Lipzen A."/>
            <person name="Grigoriev I.V."/>
            <person name="Henrissat B."/>
            <person name="Martin F.M."/>
            <person name="Bonfante P."/>
        </authorList>
    </citation>
    <scope>NUCLEOTIDE SEQUENCE [LARGE SCALE GENOMIC DNA]</scope>
    <source>
        <strain evidence="5 6">BEG34</strain>
    </source>
</reference>
<dbReference type="PANTHER" id="PTHR14819:SF25">
    <property type="entry name" value="CHROMOSOME UNDETERMINED SCAFFOLD_52, WHOLE GENOME SHOTGUN SEQUENCE"/>
    <property type="match status" value="1"/>
</dbReference>
<keyword evidence="2" id="KW-0175">Coiled coil</keyword>
<dbReference type="PANTHER" id="PTHR14819">
    <property type="entry name" value="GTP-BINDING"/>
    <property type="match status" value="1"/>
</dbReference>
<dbReference type="PROSITE" id="PS51717">
    <property type="entry name" value="G_VLIG"/>
    <property type="match status" value="1"/>
</dbReference>
<feature type="domain" description="VLIG-type G" evidence="4">
    <location>
        <begin position="580"/>
        <end position="826"/>
    </location>
</feature>
<evidence type="ECO:0000313" key="6">
    <source>
        <dbReference type="Proteomes" id="UP000439903"/>
    </source>
</evidence>
<evidence type="ECO:0000256" key="3">
    <source>
        <dbReference type="SAM" id="MobiDB-lite"/>
    </source>
</evidence>
<dbReference type="InterPro" id="IPR030383">
    <property type="entry name" value="G_VLIG_dom"/>
</dbReference>
<proteinExistence type="inferred from homology"/>
<dbReference type="SUPFAM" id="SSF52540">
    <property type="entry name" value="P-loop containing nucleoside triphosphate hydrolases"/>
    <property type="match status" value="1"/>
</dbReference>